<sequence length="257" mass="28032">MKIVVIGGSGRIGTKLVANLRQEDCRVFEASRRDGVDTVSGAGLAQVLEDTDIVVDVSNSPTLTGEAPLRFFEASGRNLMAAGRAAGVRHHIALSIVGSDRLAAIDYFRAKQLQEAMIEASGIPYTIVRSTQFFEFIRDVVQDGTTRDIPISPALVQPIAGEDVADALADATFGDPRNGRIEIAGPEQFHLDWVAAEIATALEDNRRVVADVHARYFGAELQERSLLPGPDAYLASSRFEDWLREELQPEWAAARTR</sequence>
<evidence type="ECO:0000313" key="2">
    <source>
        <dbReference type="EMBL" id="TGX55734.1"/>
    </source>
</evidence>
<dbReference type="InterPro" id="IPR016040">
    <property type="entry name" value="NAD(P)-bd_dom"/>
</dbReference>
<dbReference type="Gene3D" id="3.40.50.720">
    <property type="entry name" value="NAD(P)-binding Rossmann-like Domain"/>
    <property type="match status" value="1"/>
</dbReference>
<reference evidence="2 3" key="1">
    <citation type="submission" date="2019-04" db="EMBL/GenBank/DDBJ databases">
        <title>Sphingomonas psychrotolerans sp. nov., isolated from soil in the Tianshan Mountains, Xinjiang, China.</title>
        <authorList>
            <person name="Luo Y."/>
            <person name="Sheng H."/>
        </authorList>
    </citation>
    <scope>NUCLEOTIDE SEQUENCE [LARGE SCALE GENOMIC DNA]</scope>
    <source>
        <strain evidence="2 3">ZFGT-11</strain>
    </source>
</reference>
<dbReference type="Pfam" id="PF13460">
    <property type="entry name" value="NAD_binding_10"/>
    <property type="match status" value="1"/>
</dbReference>
<evidence type="ECO:0000259" key="1">
    <source>
        <dbReference type="Pfam" id="PF13460"/>
    </source>
</evidence>
<comment type="caution">
    <text evidence="2">The sequence shown here is derived from an EMBL/GenBank/DDBJ whole genome shotgun (WGS) entry which is preliminary data.</text>
</comment>
<dbReference type="OrthoDB" id="9771302at2"/>
<evidence type="ECO:0000313" key="3">
    <source>
        <dbReference type="Proteomes" id="UP000306147"/>
    </source>
</evidence>
<dbReference type="InterPro" id="IPR036291">
    <property type="entry name" value="NAD(P)-bd_dom_sf"/>
</dbReference>
<organism evidence="2 3">
    <name type="scientific">Sphingomonas gei</name>
    <dbReference type="NCBI Taxonomy" id="1395960"/>
    <lineage>
        <taxon>Bacteria</taxon>
        <taxon>Pseudomonadati</taxon>
        <taxon>Pseudomonadota</taxon>
        <taxon>Alphaproteobacteria</taxon>
        <taxon>Sphingomonadales</taxon>
        <taxon>Sphingomonadaceae</taxon>
        <taxon>Sphingomonas</taxon>
    </lineage>
</organism>
<dbReference type="SUPFAM" id="SSF51735">
    <property type="entry name" value="NAD(P)-binding Rossmann-fold domains"/>
    <property type="match status" value="1"/>
</dbReference>
<gene>
    <name evidence="2" type="ORF">E5A73_00965</name>
</gene>
<name>A0A4S1XGJ9_9SPHN</name>
<accession>A0A4S1XGJ9</accession>
<feature type="domain" description="NAD(P)-binding" evidence="1">
    <location>
        <begin position="7"/>
        <end position="171"/>
    </location>
</feature>
<dbReference type="RefSeq" id="WP_135961934.1">
    <property type="nucleotide sequence ID" value="NZ_SRXT01000001.1"/>
</dbReference>
<proteinExistence type="predicted"/>
<dbReference type="AlphaFoldDB" id="A0A4S1XGJ9"/>
<dbReference type="EMBL" id="SRXT01000001">
    <property type="protein sequence ID" value="TGX55734.1"/>
    <property type="molecule type" value="Genomic_DNA"/>
</dbReference>
<protein>
    <submittedName>
        <fullName evidence="2">SDR family oxidoreductase</fullName>
    </submittedName>
</protein>
<dbReference type="Proteomes" id="UP000306147">
    <property type="component" value="Unassembled WGS sequence"/>
</dbReference>
<keyword evidence="3" id="KW-1185">Reference proteome</keyword>